<name>A0ABT7SUX1_9ALTE</name>
<feature type="domain" description="DUF58" evidence="1">
    <location>
        <begin position="65"/>
        <end position="260"/>
    </location>
</feature>
<gene>
    <name evidence="2" type="ORF">QTP81_05200</name>
</gene>
<organism evidence="2 3">
    <name type="scientific">Alteromonas arenosi</name>
    <dbReference type="NCBI Taxonomy" id="3055817"/>
    <lineage>
        <taxon>Bacteria</taxon>
        <taxon>Pseudomonadati</taxon>
        <taxon>Pseudomonadota</taxon>
        <taxon>Gammaproteobacteria</taxon>
        <taxon>Alteromonadales</taxon>
        <taxon>Alteromonadaceae</taxon>
        <taxon>Alteromonas/Salinimonas group</taxon>
        <taxon>Alteromonas</taxon>
    </lineage>
</organism>
<evidence type="ECO:0000313" key="3">
    <source>
        <dbReference type="Proteomes" id="UP001234343"/>
    </source>
</evidence>
<evidence type="ECO:0000313" key="2">
    <source>
        <dbReference type="EMBL" id="MDM7859990.1"/>
    </source>
</evidence>
<dbReference type="PANTHER" id="PTHR33608">
    <property type="entry name" value="BLL2464 PROTEIN"/>
    <property type="match status" value="1"/>
</dbReference>
<accession>A0ABT7SUX1</accession>
<dbReference type="Pfam" id="PF01882">
    <property type="entry name" value="DUF58"/>
    <property type="match status" value="1"/>
</dbReference>
<proteinExistence type="predicted"/>
<dbReference type="Proteomes" id="UP001234343">
    <property type="component" value="Unassembled WGS sequence"/>
</dbReference>
<dbReference type="InterPro" id="IPR036465">
    <property type="entry name" value="vWFA_dom_sf"/>
</dbReference>
<dbReference type="RefSeq" id="WP_289364194.1">
    <property type="nucleotide sequence ID" value="NZ_JAUCBP010000006.1"/>
</dbReference>
<protein>
    <submittedName>
        <fullName evidence="2">DUF58 domain-containing protein</fullName>
    </submittedName>
</protein>
<dbReference type="SUPFAM" id="SSF53300">
    <property type="entry name" value="vWA-like"/>
    <property type="match status" value="1"/>
</dbReference>
<dbReference type="EMBL" id="JAUCBP010000006">
    <property type="protein sequence ID" value="MDM7859990.1"/>
    <property type="molecule type" value="Genomic_DNA"/>
</dbReference>
<dbReference type="PANTHER" id="PTHR33608:SF12">
    <property type="entry name" value="DUF58 DOMAIN-CONTAINING PROTEIN"/>
    <property type="match status" value="1"/>
</dbReference>
<comment type="caution">
    <text evidence="2">The sequence shown here is derived from an EMBL/GenBank/DDBJ whole genome shotgun (WGS) entry which is preliminary data.</text>
</comment>
<dbReference type="InterPro" id="IPR002881">
    <property type="entry name" value="DUF58"/>
</dbReference>
<evidence type="ECO:0000259" key="1">
    <source>
        <dbReference type="Pfam" id="PF01882"/>
    </source>
</evidence>
<keyword evidence="3" id="KW-1185">Reference proteome</keyword>
<reference evidence="2 3" key="1">
    <citation type="submission" date="2023-06" db="EMBL/GenBank/DDBJ databases">
        <title>Alteromonas sp. ASW11-36 isolated from intertidal sand.</title>
        <authorList>
            <person name="Li Y."/>
        </authorList>
    </citation>
    <scope>NUCLEOTIDE SEQUENCE [LARGE SCALE GENOMIC DNA]</scope>
    <source>
        <strain evidence="2 3">ASW11-36</strain>
    </source>
</reference>
<sequence length="335" mass="37273">MVSQTMLAANLAAYQTNGVELCVAELVRYRHHTKALDLSPSANPQAQLSGSYISRIKGRGMEFDESRHYQPGDDIRAIDWRVTARTGKTHTKVFREERERPVYVLTDMSKTMQFGSEFVLKSVQAAHLAALIAWSAIERGDKLGSIGFNDEYHLETKPRNRQAAVLAVLHHLLELQNRPSNHALKRPLTGSSSSTSANSFYDACARLVRLAKPGSLVWLVSDFQQLDTATTRLLTNLSRHCEVRAAVINDPLELHLPDSVERQSLTVTDGVNNQSLVLGDKQSSQEYHHWASSRQAHIIDSLESAKVHGFAVSAGTPLLDHSLQPLRTIVQQRIA</sequence>